<gene>
    <name evidence="2" type="ORF">GCM10023198_26340</name>
</gene>
<keyword evidence="3" id="KW-1185">Reference proteome</keyword>
<evidence type="ECO:0008006" key="4">
    <source>
        <dbReference type="Google" id="ProtNLM"/>
    </source>
</evidence>
<dbReference type="EMBL" id="BAABHM010000011">
    <property type="protein sequence ID" value="GAA4703621.1"/>
    <property type="molecule type" value="Genomic_DNA"/>
</dbReference>
<comment type="caution">
    <text evidence="2">The sequence shown here is derived from an EMBL/GenBank/DDBJ whole genome shotgun (WGS) entry which is preliminary data.</text>
</comment>
<dbReference type="RefSeq" id="WP_253867717.1">
    <property type="nucleotide sequence ID" value="NZ_BAABHM010000011.1"/>
</dbReference>
<reference evidence="3" key="1">
    <citation type="journal article" date="2019" name="Int. J. Syst. Evol. Microbiol.">
        <title>The Global Catalogue of Microorganisms (GCM) 10K type strain sequencing project: providing services to taxonomists for standard genome sequencing and annotation.</title>
        <authorList>
            <consortium name="The Broad Institute Genomics Platform"/>
            <consortium name="The Broad Institute Genome Sequencing Center for Infectious Disease"/>
            <person name="Wu L."/>
            <person name="Ma J."/>
        </authorList>
    </citation>
    <scope>NUCLEOTIDE SEQUENCE [LARGE SCALE GENOMIC DNA]</scope>
    <source>
        <strain evidence="3">JCM 17975</strain>
    </source>
</reference>
<name>A0ABP8XBS7_9MICO</name>
<sequence>MTDAPTASAGADRRQLNGKPTDGWTMLLPPGWARFPTGEGRARELDAAIEQVVARALPDSMPRDKAEPYRRMLRDELHKTLAESQEAGTGAVYLPTEPMDGVLVPATIAEVELVSDVGQDPLRVVTSILTGGYEQSDPAEVDGRPAARVVQTKHNMRRGPDWPEVSTRQVLYVISRDEAAGEWLVLSFSTLWNSEKTELLAEALVLFFDALMTTFRWAGPGVAPMNLPERTVPGSA</sequence>
<feature type="region of interest" description="Disordered" evidence="1">
    <location>
        <begin position="1"/>
        <end position="23"/>
    </location>
</feature>
<dbReference type="Proteomes" id="UP001500843">
    <property type="component" value="Unassembled WGS sequence"/>
</dbReference>
<protein>
    <recommendedName>
        <fullName evidence="4">ESAT-6 protein secretion system EspG family protein</fullName>
    </recommendedName>
</protein>
<evidence type="ECO:0000313" key="2">
    <source>
        <dbReference type="EMBL" id="GAA4703621.1"/>
    </source>
</evidence>
<evidence type="ECO:0000313" key="3">
    <source>
        <dbReference type="Proteomes" id="UP001500843"/>
    </source>
</evidence>
<organism evidence="2 3">
    <name type="scientific">Promicromonospora umidemergens</name>
    <dbReference type="NCBI Taxonomy" id="629679"/>
    <lineage>
        <taxon>Bacteria</taxon>
        <taxon>Bacillati</taxon>
        <taxon>Actinomycetota</taxon>
        <taxon>Actinomycetes</taxon>
        <taxon>Micrococcales</taxon>
        <taxon>Promicromonosporaceae</taxon>
        <taxon>Promicromonospora</taxon>
    </lineage>
</organism>
<proteinExistence type="predicted"/>
<evidence type="ECO:0000256" key="1">
    <source>
        <dbReference type="SAM" id="MobiDB-lite"/>
    </source>
</evidence>
<accession>A0ABP8XBS7</accession>